<accession>A0A1M6PWY1</accession>
<dbReference type="Pfam" id="PF03551">
    <property type="entry name" value="PadR"/>
    <property type="match status" value="1"/>
</dbReference>
<dbReference type="Proteomes" id="UP000183952">
    <property type="component" value="Unassembled WGS sequence"/>
</dbReference>
<dbReference type="OrthoDB" id="9808017at2"/>
<gene>
    <name evidence="2" type="ORF">SAMN02745248_01842</name>
</gene>
<organism evidence="2 3">
    <name type="scientific">Hathewaya proteolytica DSM 3090</name>
    <dbReference type="NCBI Taxonomy" id="1121331"/>
    <lineage>
        <taxon>Bacteria</taxon>
        <taxon>Bacillati</taxon>
        <taxon>Bacillota</taxon>
        <taxon>Clostridia</taxon>
        <taxon>Eubacteriales</taxon>
        <taxon>Clostridiaceae</taxon>
        <taxon>Hathewaya</taxon>
    </lineage>
</organism>
<dbReference type="EMBL" id="FRAD01000014">
    <property type="protein sequence ID" value="SHK12421.1"/>
    <property type="molecule type" value="Genomic_DNA"/>
</dbReference>
<feature type="domain" description="Transcription regulator PadR N-terminal" evidence="1">
    <location>
        <begin position="14"/>
        <end position="82"/>
    </location>
</feature>
<dbReference type="AlphaFoldDB" id="A0A1M6PWY1"/>
<dbReference type="PANTHER" id="PTHR43252">
    <property type="entry name" value="TRANSCRIPTIONAL REGULATOR YQJI"/>
    <property type="match status" value="1"/>
</dbReference>
<dbReference type="RefSeq" id="WP_072903796.1">
    <property type="nucleotide sequence ID" value="NZ_FRAD01000014.1"/>
</dbReference>
<dbReference type="PANTHER" id="PTHR43252:SF7">
    <property type="entry name" value="TRANSCRIPTIONAL REGULATOR YQJI"/>
    <property type="match status" value="1"/>
</dbReference>
<sequence>MDVQLKRGFLEACVLATLMKGDSYGYQLVKEISQCTPISESTLYPILRRMESNDMVVVYAMEYNSRLRKYYRITQGGIDRLQQFREEWKEILKIYEFIEENSGGDDRSLIVKE</sequence>
<proteinExistence type="predicted"/>
<dbReference type="InterPro" id="IPR036388">
    <property type="entry name" value="WH-like_DNA-bd_sf"/>
</dbReference>
<evidence type="ECO:0000313" key="2">
    <source>
        <dbReference type="EMBL" id="SHK12421.1"/>
    </source>
</evidence>
<dbReference type="SUPFAM" id="SSF46785">
    <property type="entry name" value="Winged helix' DNA-binding domain"/>
    <property type="match status" value="1"/>
</dbReference>
<reference evidence="2 3" key="1">
    <citation type="submission" date="2016-11" db="EMBL/GenBank/DDBJ databases">
        <authorList>
            <person name="Jaros S."/>
            <person name="Januszkiewicz K."/>
            <person name="Wedrychowicz H."/>
        </authorList>
    </citation>
    <scope>NUCLEOTIDE SEQUENCE [LARGE SCALE GENOMIC DNA]</scope>
    <source>
        <strain evidence="2 3">DSM 3090</strain>
    </source>
</reference>
<protein>
    <submittedName>
        <fullName evidence="2">PadR family transcriptional regulator, regulatory protein PadR</fullName>
    </submittedName>
</protein>
<dbReference type="Gene3D" id="1.10.10.10">
    <property type="entry name" value="Winged helix-like DNA-binding domain superfamily/Winged helix DNA-binding domain"/>
    <property type="match status" value="1"/>
</dbReference>
<dbReference type="STRING" id="1121331.SAMN02745248_01842"/>
<dbReference type="InterPro" id="IPR005149">
    <property type="entry name" value="Tscrpt_reg_PadR_N"/>
</dbReference>
<name>A0A1M6PWY1_9CLOT</name>
<evidence type="ECO:0000313" key="3">
    <source>
        <dbReference type="Proteomes" id="UP000183952"/>
    </source>
</evidence>
<evidence type="ECO:0000259" key="1">
    <source>
        <dbReference type="Pfam" id="PF03551"/>
    </source>
</evidence>
<dbReference type="InterPro" id="IPR036390">
    <property type="entry name" value="WH_DNA-bd_sf"/>
</dbReference>
<keyword evidence="3" id="KW-1185">Reference proteome</keyword>